<protein>
    <submittedName>
        <fullName evidence="1">Uncharacterized protein</fullName>
    </submittedName>
</protein>
<sequence length="243" mass="27451">MDMLKQDFMKRAAKITSFNLMPSDFTSTRYKKEIQTLYSTHMFPSFNPSKALSTITLDGYNRLVNELKSDDKEQYEKLHNLALKGVGPGEAVLFLLTKNGYLGGGSSAGVDLFDGGTKYEVKAVQVNQTGNYAYNFRLGGTVPLSDIILQFYELAQKHKQPASKSEIKKSTLEFLEKKDPAAFKKINDQYAKLAYDYFKNHKTIFIHNKGPRMGLIEAIKFVRMEDIKAEVVTAGTIKPMVYL</sequence>
<dbReference type="EMBL" id="LR796423">
    <property type="protein sequence ID" value="CAB4143635.1"/>
    <property type="molecule type" value="Genomic_DNA"/>
</dbReference>
<organism evidence="1">
    <name type="scientific">uncultured Caudovirales phage</name>
    <dbReference type="NCBI Taxonomy" id="2100421"/>
    <lineage>
        <taxon>Viruses</taxon>
        <taxon>Duplodnaviria</taxon>
        <taxon>Heunggongvirae</taxon>
        <taxon>Uroviricota</taxon>
        <taxon>Caudoviricetes</taxon>
        <taxon>Peduoviridae</taxon>
        <taxon>Maltschvirus</taxon>
        <taxon>Maltschvirus maltsch</taxon>
    </lineage>
</organism>
<name>A0A6J5M9H2_9CAUD</name>
<proteinExistence type="predicted"/>
<reference evidence="1" key="1">
    <citation type="submission" date="2020-04" db="EMBL/GenBank/DDBJ databases">
        <authorList>
            <person name="Chiriac C."/>
            <person name="Salcher M."/>
            <person name="Ghai R."/>
            <person name="Kavagutti S V."/>
        </authorList>
    </citation>
    <scope>NUCLEOTIDE SEQUENCE</scope>
</reference>
<gene>
    <name evidence="1" type="ORF">UFOVP447_196</name>
</gene>
<evidence type="ECO:0000313" key="1">
    <source>
        <dbReference type="EMBL" id="CAB4143635.1"/>
    </source>
</evidence>
<accession>A0A6J5M9H2</accession>